<gene>
    <name evidence="2" type="ORF">C0099_01395</name>
</gene>
<dbReference type="EMBL" id="CP025682">
    <property type="protein sequence ID" value="AUN93705.1"/>
    <property type="molecule type" value="Genomic_DNA"/>
</dbReference>
<dbReference type="GO" id="GO:0015024">
    <property type="term" value="F:glucuronate-2-sulfatase activity"/>
    <property type="evidence" value="ECO:0007669"/>
    <property type="project" value="TreeGrafter"/>
</dbReference>
<dbReference type="SUPFAM" id="SSF53649">
    <property type="entry name" value="Alkaline phosphatase-like"/>
    <property type="match status" value="1"/>
</dbReference>
<sequence length="484" mass="54299">MKAQNLVVFISDEHNIRTVGCYGNPIVHTPNIDALAARGTRFASAYCTNPVCIPARAGFATGKYSHQIGFWDNADPYDGSIPSWHHLLRDRGHWVMSIGKLHFRSTDDDNGFSEERIPMHVIDGKGDLMGLVRDDLPERKGAWKMAGMAGPGESLYTRYDRDITEQAQIWLREEAARHRDKPWVLFVSLVSPHFPLTAPSEYFYRYYDDPRLPMPKLYAPGERPDHSYLREYGDCFAYDKYFDSDDKVRRAVAGYYGLCTFMDEQVGKVMRTLEETGLLDDTRVMYTSDHGDNLGSRGVWGKSTMYEEAAAVPLIIAGEGIPQGRVVDAAVSHVDVHPFILEATGEAGLIPGDQPGTSLMAIQTAPDPERTVLSEYHGMGSKAGMFMVRYRNYKYVHYISHPEQLFDLRADPEELVDLAGDPAHAEALAEGRRRLNEMLDPVEVDRRAHMRQRELLAANGGREAVIARGDLGFSVPPGVQPNFD</sequence>
<dbReference type="OrthoDB" id="9766107at2"/>
<dbReference type="Proteomes" id="UP000242205">
    <property type="component" value="Chromosome"/>
</dbReference>
<dbReference type="PANTHER" id="PTHR46615:SF1">
    <property type="entry name" value="ARYLSULFATASE K"/>
    <property type="match status" value="1"/>
</dbReference>
<evidence type="ECO:0000259" key="1">
    <source>
        <dbReference type="Pfam" id="PF00884"/>
    </source>
</evidence>
<evidence type="ECO:0000313" key="2">
    <source>
        <dbReference type="EMBL" id="AUN93705.1"/>
    </source>
</evidence>
<dbReference type="InterPro" id="IPR051849">
    <property type="entry name" value="GAG-degrading_sulfatase"/>
</dbReference>
<dbReference type="KEGG" id="atw:C0099_01395"/>
<evidence type="ECO:0000313" key="3">
    <source>
        <dbReference type="Proteomes" id="UP000242205"/>
    </source>
</evidence>
<name>A0A2I6S384_9RHOO</name>
<dbReference type="InterPro" id="IPR017850">
    <property type="entry name" value="Alkaline_phosphatase_core_sf"/>
</dbReference>
<dbReference type="RefSeq" id="WP_102245779.1">
    <property type="nucleotide sequence ID" value="NZ_CP025682.1"/>
</dbReference>
<dbReference type="PANTHER" id="PTHR46615">
    <property type="entry name" value="ARYLSULFATASE K"/>
    <property type="match status" value="1"/>
</dbReference>
<dbReference type="CDD" id="cd16037">
    <property type="entry name" value="sulfatase_like"/>
    <property type="match status" value="1"/>
</dbReference>
<dbReference type="AlphaFoldDB" id="A0A2I6S384"/>
<organism evidence="2 3">
    <name type="scientific">Pseudazoarcus pumilus</name>
    <dbReference type="NCBI Taxonomy" id="2067960"/>
    <lineage>
        <taxon>Bacteria</taxon>
        <taxon>Pseudomonadati</taxon>
        <taxon>Pseudomonadota</taxon>
        <taxon>Betaproteobacteria</taxon>
        <taxon>Rhodocyclales</taxon>
        <taxon>Zoogloeaceae</taxon>
        <taxon>Pseudazoarcus</taxon>
    </lineage>
</organism>
<dbReference type="Pfam" id="PF00884">
    <property type="entry name" value="Sulfatase"/>
    <property type="match status" value="1"/>
</dbReference>
<dbReference type="Gene3D" id="3.40.720.10">
    <property type="entry name" value="Alkaline Phosphatase, subunit A"/>
    <property type="match status" value="1"/>
</dbReference>
<dbReference type="InterPro" id="IPR000917">
    <property type="entry name" value="Sulfatase_N"/>
</dbReference>
<protein>
    <submittedName>
        <fullName evidence="2">Sulfatase</fullName>
    </submittedName>
</protein>
<keyword evidence="3" id="KW-1185">Reference proteome</keyword>
<reference evidence="2 3" key="1">
    <citation type="submission" date="2018-01" db="EMBL/GenBank/DDBJ databases">
        <authorList>
            <person name="Fu G.-Y."/>
        </authorList>
    </citation>
    <scope>NUCLEOTIDE SEQUENCE [LARGE SCALE GENOMIC DNA]</scope>
    <source>
        <strain evidence="2 3">SY39</strain>
    </source>
</reference>
<proteinExistence type="predicted"/>
<feature type="domain" description="Sulfatase N-terminal" evidence="1">
    <location>
        <begin position="4"/>
        <end position="345"/>
    </location>
</feature>
<accession>A0A2I6S384</accession>
<dbReference type="GO" id="GO:0004065">
    <property type="term" value="F:arylsulfatase activity"/>
    <property type="evidence" value="ECO:0007669"/>
    <property type="project" value="TreeGrafter"/>
</dbReference>